<evidence type="ECO:0000256" key="9">
    <source>
        <dbReference type="ARBA" id="ARBA00023136"/>
    </source>
</evidence>
<comment type="similarity">
    <text evidence="3 11">Belongs to the binding-protein-dependent transport system permease family. CysTW subfamily.</text>
</comment>
<evidence type="ECO:0000256" key="7">
    <source>
        <dbReference type="ARBA" id="ARBA00022692"/>
    </source>
</evidence>
<dbReference type="SUPFAM" id="SSF161098">
    <property type="entry name" value="MetI-like"/>
    <property type="match status" value="1"/>
</dbReference>
<evidence type="ECO:0000256" key="1">
    <source>
        <dbReference type="ARBA" id="ARBA00002949"/>
    </source>
</evidence>
<dbReference type="InterPro" id="IPR011867">
    <property type="entry name" value="ModB_ABC"/>
</dbReference>
<dbReference type="Gene3D" id="1.10.3720.10">
    <property type="entry name" value="MetI-like"/>
    <property type="match status" value="1"/>
</dbReference>
<evidence type="ECO:0000313" key="14">
    <source>
        <dbReference type="Proteomes" id="UP000539350"/>
    </source>
</evidence>
<dbReference type="NCBIfam" id="TIGR02141">
    <property type="entry name" value="modB_ABC"/>
    <property type="match status" value="1"/>
</dbReference>
<keyword evidence="5" id="KW-1003">Cell membrane</keyword>
<evidence type="ECO:0000256" key="4">
    <source>
        <dbReference type="ARBA" id="ARBA00022448"/>
    </source>
</evidence>
<organism evidence="13 14">
    <name type="scientific">Sediminihaliea albiluteola</name>
    <dbReference type="NCBI Taxonomy" id="2758564"/>
    <lineage>
        <taxon>Bacteria</taxon>
        <taxon>Pseudomonadati</taxon>
        <taxon>Pseudomonadota</taxon>
        <taxon>Gammaproteobacteria</taxon>
        <taxon>Cellvibrionales</taxon>
        <taxon>Halieaceae</taxon>
        <taxon>Sediminihaliea</taxon>
    </lineage>
</organism>
<keyword evidence="4 10" id="KW-0813">Transport</keyword>
<accession>A0A7W2YKQ2</accession>
<gene>
    <name evidence="13" type="primary">modB</name>
    <name evidence="13" type="ORF">H2508_12630</name>
</gene>
<evidence type="ECO:0000256" key="5">
    <source>
        <dbReference type="ARBA" id="ARBA00022475"/>
    </source>
</evidence>
<dbReference type="GO" id="GO:0005886">
    <property type="term" value="C:plasma membrane"/>
    <property type="evidence" value="ECO:0007669"/>
    <property type="project" value="UniProtKB-SubCell"/>
</dbReference>
<dbReference type="InterPro" id="IPR035906">
    <property type="entry name" value="MetI-like_sf"/>
</dbReference>
<evidence type="ECO:0000256" key="2">
    <source>
        <dbReference type="ARBA" id="ARBA00004651"/>
    </source>
</evidence>
<comment type="caution">
    <text evidence="13">The sequence shown here is derived from an EMBL/GenBank/DDBJ whole genome shotgun (WGS) entry which is preliminary data.</text>
</comment>
<proteinExistence type="inferred from homology"/>
<feature type="transmembrane region" description="Helical" evidence="10">
    <location>
        <begin position="86"/>
        <end position="106"/>
    </location>
</feature>
<protein>
    <recommendedName>
        <fullName evidence="11">Molybdenum transport system permease</fullName>
    </recommendedName>
</protein>
<keyword evidence="8 10" id="KW-1133">Transmembrane helix</keyword>
<feature type="domain" description="ABC transmembrane type-1" evidence="12">
    <location>
        <begin position="9"/>
        <end position="213"/>
    </location>
</feature>
<dbReference type="AlphaFoldDB" id="A0A7W2YKQ2"/>
<keyword evidence="11" id="KW-0997">Cell inner membrane</keyword>
<dbReference type="PROSITE" id="PS50928">
    <property type="entry name" value="ABC_TM1"/>
    <property type="match status" value="1"/>
</dbReference>
<feature type="transmembrane region" description="Helical" evidence="10">
    <location>
        <begin position="41"/>
        <end position="66"/>
    </location>
</feature>
<evidence type="ECO:0000313" key="13">
    <source>
        <dbReference type="EMBL" id="MBA6413959.1"/>
    </source>
</evidence>
<keyword evidence="7 10" id="KW-0812">Transmembrane</keyword>
<keyword evidence="9 10" id="KW-0472">Membrane</keyword>
<dbReference type="GO" id="GO:0015098">
    <property type="term" value="F:molybdate ion transmembrane transporter activity"/>
    <property type="evidence" value="ECO:0007669"/>
    <property type="project" value="UniProtKB-UniRule"/>
</dbReference>
<reference evidence="13 14" key="1">
    <citation type="submission" date="2020-07" db="EMBL/GenBank/DDBJ databases">
        <title>Halieaceae bacterium, F7430, whole genome shotgun sequencing project.</title>
        <authorList>
            <person name="Jiang S."/>
            <person name="Liu Z.W."/>
            <person name="Du Z.J."/>
        </authorList>
    </citation>
    <scope>NUCLEOTIDE SEQUENCE [LARGE SCALE GENOMIC DNA]</scope>
    <source>
        <strain evidence="13 14">F7430</strain>
    </source>
</reference>
<dbReference type="PANTHER" id="PTHR30183:SF8">
    <property type="entry name" value="MOLYBDENUM TRANSPORT SYSTEM PERMEASE"/>
    <property type="match status" value="1"/>
</dbReference>
<feature type="transmembrane region" description="Helical" evidence="10">
    <location>
        <begin position="12"/>
        <end position="34"/>
    </location>
</feature>
<sequence length="225" mass="24087">MSAAELDAIYLTLLLAGTTTVLLVLLGTPLAWWLSRREGTLAALIEALVAMPLILPPTVLGFYLLLLLAPGSFIGSLWQQATGSQLAFSFQALVIGSVIYSLPFVVQPLQAAFSRVPQELLQAAATLGAKPFDQFRSVVLPLSRRSFLVAASLGFAHTVGEFGVILMIGGNIPGETRVLSVALFDYVESLQFAEAHRLAALLVAFSLALLFLLYRSNRRSLGIGA</sequence>
<evidence type="ECO:0000256" key="6">
    <source>
        <dbReference type="ARBA" id="ARBA00022505"/>
    </source>
</evidence>
<evidence type="ECO:0000256" key="10">
    <source>
        <dbReference type="RuleBase" id="RU363032"/>
    </source>
</evidence>
<evidence type="ECO:0000256" key="11">
    <source>
        <dbReference type="RuleBase" id="RU365097"/>
    </source>
</evidence>
<feature type="transmembrane region" description="Helical" evidence="10">
    <location>
        <begin position="195"/>
        <end position="214"/>
    </location>
</feature>
<comment type="function">
    <text evidence="1 11">Part of the binding-protein-dependent transport system for molybdenum; probably responsible for the translocation of the substrate across the membrane.</text>
</comment>
<dbReference type="Pfam" id="PF00528">
    <property type="entry name" value="BPD_transp_1"/>
    <property type="match status" value="1"/>
</dbReference>
<evidence type="ECO:0000259" key="12">
    <source>
        <dbReference type="PROSITE" id="PS50928"/>
    </source>
</evidence>
<dbReference type="InterPro" id="IPR000515">
    <property type="entry name" value="MetI-like"/>
</dbReference>
<keyword evidence="14" id="KW-1185">Reference proteome</keyword>
<dbReference type="EMBL" id="JACFXU010000017">
    <property type="protein sequence ID" value="MBA6413959.1"/>
    <property type="molecule type" value="Genomic_DNA"/>
</dbReference>
<dbReference type="RefSeq" id="WP_182174311.1">
    <property type="nucleotide sequence ID" value="NZ_JACFXU010000017.1"/>
</dbReference>
<evidence type="ECO:0000256" key="3">
    <source>
        <dbReference type="ARBA" id="ARBA00007069"/>
    </source>
</evidence>
<keyword evidence="6 11" id="KW-0500">Molybdenum</keyword>
<comment type="subcellular location">
    <subcellularLocation>
        <location evidence="11">Cell inner membrane</location>
        <topology evidence="11">Multi-pass membrane protein</topology>
    </subcellularLocation>
    <subcellularLocation>
        <location evidence="2 10">Cell membrane</location>
        <topology evidence="2 10">Multi-pass membrane protein</topology>
    </subcellularLocation>
</comment>
<dbReference type="Proteomes" id="UP000539350">
    <property type="component" value="Unassembled WGS sequence"/>
</dbReference>
<dbReference type="CDD" id="cd06261">
    <property type="entry name" value="TM_PBP2"/>
    <property type="match status" value="1"/>
</dbReference>
<name>A0A7W2YKQ2_9GAMM</name>
<evidence type="ECO:0000256" key="8">
    <source>
        <dbReference type="ARBA" id="ARBA00022989"/>
    </source>
</evidence>
<feature type="transmembrane region" description="Helical" evidence="10">
    <location>
        <begin position="146"/>
        <end position="169"/>
    </location>
</feature>
<dbReference type="PANTHER" id="PTHR30183">
    <property type="entry name" value="MOLYBDENUM TRANSPORT SYSTEM PERMEASE PROTEIN MODB"/>
    <property type="match status" value="1"/>
</dbReference>